<dbReference type="Proteomes" id="UP000828390">
    <property type="component" value="Unassembled WGS sequence"/>
</dbReference>
<name>A0A9D4RSM6_DREPO</name>
<keyword evidence="5 6" id="KW-0472">Membrane</keyword>
<reference evidence="8" key="2">
    <citation type="submission" date="2020-11" db="EMBL/GenBank/DDBJ databases">
        <authorList>
            <person name="McCartney M.A."/>
            <person name="Auch B."/>
            <person name="Kono T."/>
            <person name="Mallez S."/>
            <person name="Becker A."/>
            <person name="Gohl D.M."/>
            <person name="Silverstein K.A.T."/>
            <person name="Koren S."/>
            <person name="Bechman K.B."/>
            <person name="Herman A."/>
            <person name="Abrahante J.E."/>
            <person name="Garbe J."/>
        </authorList>
    </citation>
    <scope>NUCLEOTIDE SEQUENCE</scope>
    <source>
        <strain evidence="8">Duluth1</strain>
        <tissue evidence="8">Whole animal</tissue>
    </source>
</reference>
<dbReference type="InterPro" id="IPR046756">
    <property type="entry name" value="VAS1/VOA1_TM"/>
</dbReference>
<comment type="similarity">
    <text evidence="2">Belongs to the vacuolar ATPase subunit S1 family.</text>
</comment>
<evidence type="ECO:0000256" key="3">
    <source>
        <dbReference type="ARBA" id="ARBA00022692"/>
    </source>
</evidence>
<evidence type="ECO:0000313" key="8">
    <source>
        <dbReference type="EMBL" id="KAH3880141.1"/>
    </source>
</evidence>
<comment type="subcellular location">
    <subcellularLocation>
        <location evidence="1">Membrane</location>
        <topology evidence="1">Single-pass membrane protein</topology>
    </subcellularLocation>
</comment>
<feature type="transmembrane region" description="Helical" evidence="6">
    <location>
        <begin position="110"/>
        <end position="131"/>
    </location>
</feature>
<accession>A0A9D4RSM6</accession>
<protein>
    <recommendedName>
        <fullName evidence="7">V-type proton ATPase subunit S1/VOA1 transmembrane domain-containing protein</fullName>
    </recommendedName>
</protein>
<sequence>MGTQWKSMRGSLSLVSKDGPKHANLSNLSMDYDIESLKGYCYHCGKLVPKPSIRNYTDNNTIPAGDVDAVELILYRFQLDISFNATLRNMSNENTTFSADVWECVEFFTIPIWMGLLSSLILMMVLFYGITMISNITTMDRFDDPKGKTITVTVNE</sequence>
<evidence type="ECO:0000256" key="2">
    <source>
        <dbReference type="ARBA" id="ARBA00009037"/>
    </source>
</evidence>
<evidence type="ECO:0000313" key="9">
    <source>
        <dbReference type="Proteomes" id="UP000828390"/>
    </source>
</evidence>
<evidence type="ECO:0000256" key="4">
    <source>
        <dbReference type="ARBA" id="ARBA00022989"/>
    </source>
</evidence>
<dbReference type="GO" id="GO:0033176">
    <property type="term" value="C:proton-transporting V-type ATPase complex"/>
    <property type="evidence" value="ECO:0007669"/>
    <property type="project" value="TreeGrafter"/>
</dbReference>
<feature type="domain" description="V-type proton ATPase subunit S1/VOA1 transmembrane" evidence="7">
    <location>
        <begin position="107"/>
        <end position="144"/>
    </location>
</feature>
<evidence type="ECO:0000256" key="6">
    <source>
        <dbReference type="SAM" id="Phobius"/>
    </source>
</evidence>
<dbReference type="AlphaFoldDB" id="A0A9D4RSM6"/>
<organism evidence="8 9">
    <name type="scientific">Dreissena polymorpha</name>
    <name type="common">Zebra mussel</name>
    <name type="synonym">Mytilus polymorpha</name>
    <dbReference type="NCBI Taxonomy" id="45954"/>
    <lineage>
        <taxon>Eukaryota</taxon>
        <taxon>Metazoa</taxon>
        <taxon>Spiralia</taxon>
        <taxon>Lophotrochozoa</taxon>
        <taxon>Mollusca</taxon>
        <taxon>Bivalvia</taxon>
        <taxon>Autobranchia</taxon>
        <taxon>Heteroconchia</taxon>
        <taxon>Euheterodonta</taxon>
        <taxon>Imparidentia</taxon>
        <taxon>Neoheterodontei</taxon>
        <taxon>Myida</taxon>
        <taxon>Dreissenoidea</taxon>
        <taxon>Dreissenidae</taxon>
        <taxon>Dreissena</taxon>
    </lineage>
</organism>
<evidence type="ECO:0000259" key="7">
    <source>
        <dbReference type="Pfam" id="PF20520"/>
    </source>
</evidence>
<dbReference type="PANTHER" id="PTHR12471">
    <property type="entry name" value="VACUOLAR ATP SYNTHASE SUBUNIT S1"/>
    <property type="match status" value="1"/>
</dbReference>
<proteinExistence type="inferred from homology"/>
<dbReference type="PANTHER" id="PTHR12471:SF7">
    <property type="entry name" value="V-TYPE PROTON ATPASE SUBUNIT S1"/>
    <property type="match status" value="1"/>
</dbReference>
<keyword evidence="9" id="KW-1185">Reference proteome</keyword>
<evidence type="ECO:0000256" key="5">
    <source>
        <dbReference type="ARBA" id="ARBA00023136"/>
    </source>
</evidence>
<dbReference type="GO" id="GO:0030641">
    <property type="term" value="P:regulation of cellular pH"/>
    <property type="evidence" value="ECO:0007669"/>
    <property type="project" value="TreeGrafter"/>
</dbReference>
<evidence type="ECO:0000256" key="1">
    <source>
        <dbReference type="ARBA" id="ARBA00004167"/>
    </source>
</evidence>
<comment type="caution">
    <text evidence="8">The sequence shown here is derived from an EMBL/GenBank/DDBJ whole genome shotgun (WGS) entry which is preliminary data.</text>
</comment>
<dbReference type="InterPro" id="IPR008388">
    <property type="entry name" value="Ac45_acc_su"/>
</dbReference>
<dbReference type="Pfam" id="PF20520">
    <property type="entry name" value="Ac45-VOA1_TM"/>
    <property type="match status" value="1"/>
</dbReference>
<dbReference type="GO" id="GO:0001671">
    <property type="term" value="F:ATPase activator activity"/>
    <property type="evidence" value="ECO:0007669"/>
    <property type="project" value="TreeGrafter"/>
</dbReference>
<gene>
    <name evidence="8" type="ORF">DPMN_004054</name>
</gene>
<reference evidence="8" key="1">
    <citation type="journal article" date="2019" name="bioRxiv">
        <title>The Genome of the Zebra Mussel, Dreissena polymorpha: A Resource for Invasive Species Research.</title>
        <authorList>
            <person name="McCartney M.A."/>
            <person name="Auch B."/>
            <person name="Kono T."/>
            <person name="Mallez S."/>
            <person name="Zhang Y."/>
            <person name="Obille A."/>
            <person name="Becker A."/>
            <person name="Abrahante J.E."/>
            <person name="Garbe J."/>
            <person name="Badalamenti J.P."/>
            <person name="Herman A."/>
            <person name="Mangelson H."/>
            <person name="Liachko I."/>
            <person name="Sullivan S."/>
            <person name="Sone E.D."/>
            <person name="Koren S."/>
            <person name="Silverstein K.A.T."/>
            <person name="Beckman K.B."/>
            <person name="Gohl D.M."/>
        </authorList>
    </citation>
    <scope>NUCLEOTIDE SEQUENCE</scope>
    <source>
        <strain evidence="8">Duluth1</strain>
        <tissue evidence="8">Whole animal</tissue>
    </source>
</reference>
<keyword evidence="4 6" id="KW-1133">Transmembrane helix</keyword>
<keyword evidence="3 6" id="KW-0812">Transmembrane</keyword>
<dbReference type="EMBL" id="JAIWYP010000001">
    <property type="protein sequence ID" value="KAH3880141.1"/>
    <property type="molecule type" value="Genomic_DNA"/>
</dbReference>